<evidence type="ECO:0000256" key="1">
    <source>
        <dbReference type="ARBA" id="ARBA00022723"/>
    </source>
</evidence>
<gene>
    <name evidence="6" type="ORF">HO133_000079</name>
</gene>
<keyword evidence="2 4" id="KW-0863">Zinc-finger</keyword>
<dbReference type="Pfam" id="PF01753">
    <property type="entry name" value="zf-MYND"/>
    <property type="match status" value="1"/>
</dbReference>
<evidence type="ECO:0000313" key="7">
    <source>
        <dbReference type="Proteomes" id="UP000593566"/>
    </source>
</evidence>
<evidence type="ECO:0000256" key="4">
    <source>
        <dbReference type="PROSITE-ProRule" id="PRU00134"/>
    </source>
</evidence>
<dbReference type="RefSeq" id="XP_037152454.1">
    <property type="nucleotide sequence ID" value="XM_037291019.1"/>
</dbReference>
<dbReference type="EMBL" id="JACCJB010000010">
    <property type="protein sequence ID" value="KAF6223237.1"/>
    <property type="molecule type" value="Genomic_DNA"/>
</dbReference>
<dbReference type="InterPro" id="IPR002893">
    <property type="entry name" value="Znf_MYND"/>
</dbReference>
<evidence type="ECO:0000259" key="5">
    <source>
        <dbReference type="PROSITE" id="PS50865"/>
    </source>
</evidence>
<comment type="caution">
    <text evidence="6">The sequence shown here is derived from an EMBL/GenBank/DDBJ whole genome shotgun (WGS) entry which is preliminary data.</text>
</comment>
<keyword evidence="7" id="KW-1185">Reference proteome</keyword>
<protein>
    <recommendedName>
        <fullName evidence="5">MYND-type domain-containing protein</fullName>
    </recommendedName>
</protein>
<proteinExistence type="predicted"/>
<dbReference type="PROSITE" id="PS50865">
    <property type="entry name" value="ZF_MYND_2"/>
    <property type="match status" value="1"/>
</dbReference>
<evidence type="ECO:0000313" key="6">
    <source>
        <dbReference type="EMBL" id="KAF6223237.1"/>
    </source>
</evidence>
<dbReference type="AlphaFoldDB" id="A0A8H6FCC8"/>
<evidence type="ECO:0000256" key="2">
    <source>
        <dbReference type="ARBA" id="ARBA00022771"/>
    </source>
</evidence>
<name>A0A8H6FCC8_9LECA</name>
<accession>A0A8H6FCC8</accession>
<dbReference type="GO" id="GO:0008270">
    <property type="term" value="F:zinc ion binding"/>
    <property type="evidence" value="ECO:0007669"/>
    <property type="project" value="UniProtKB-KW"/>
</dbReference>
<keyword evidence="3" id="KW-0862">Zinc</keyword>
<feature type="domain" description="MYND-type" evidence="5">
    <location>
        <begin position="11"/>
        <end position="58"/>
    </location>
</feature>
<dbReference type="Gene3D" id="6.10.140.2220">
    <property type="match status" value="1"/>
</dbReference>
<dbReference type="Proteomes" id="UP000593566">
    <property type="component" value="Unassembled WGS sequence"/>
</dbReference>
<evidence type="ECO:0000256" key="3">
    <source>
        <dbReference type="ARBA" id="ARBA00022833"/>
    </source>
</evidence>
<dbReference type="GeneID" id="59328498"/>
<dbReference type="SUPFAM" id="SSF144232">
    <property type="entry name" value="HIT/MYND zinc finger-like"/>
    <property type="match status" value="1"/>
</dbReference>
<sequence length="349" mass="39223">MSTPANPHITCEHCKQKATLACAGCIAAPDTAAGIVQTTWYCGASCQRAGWNNHKEACKAIQARKSLFRAGEVVQHAFYMYREKVFDKYVLSVERDGEHIKTNIQYASNQDKFFVPFPDEVCVDHADKQALLASWACADAVAYMHGLVKSLLQGLYKEISDVLVSTKNHRRRFINAGITAPNNNDNTKYGHEVIQVTLKNGEKYVLDIAGAQYGQFNTVIPWDVYVQSHVKDVIHCHEFGSTRERITSPIYCNGSTHIQLKKNFNKLLSTSMDAKIKEWQDSNITLPAMLKLSEQKLLQKRGDFFSFLDGELDKAKQSIQGTLSGRARVPATEALLEQWLRKGTFRRGS</sequence>
<organism evidence="6 7">
    <name type="scientific">Letharia lupina</name>
    <dbReference type="NCBI Taxonomy" id="560253"/>
    <lineage>
        <taxon>Eukaryota</taxon>
        <taxon>Fungi</taxon>
        <taxon>Dikarya</taxon>
        <taxon>Ascomycota</taxon>
        <taxon>Pezizomycotina</taxon>
        <taxon>Lecanoromycetes</taxon>
        <taxon>OSLEUM clade</taxon>
        <taxon>Lecanoromycetidae</taxon>
        <taxon>Lecanorales</taxon>
        <taxon>Lecanorineae</taxon>
        <taxon>Parmeliaceae</taxon>
        <taxon>Letharia</taxon>
    </lineage>
</organism>
<keyword evidence="1" id="KW-0479">Metal-binding</keyword>
<reference evidence="6 7" key="1">
    <citation type="journal article" date="2020" name="Genomics">
        <title>Complete, high-quality genomes from long-read metagenomic sequencing of two wolf lichen thalli reveals enigmatic genome architecture.</title>
        <authorList>
            <person name="McKenzie S.K."/>
            <person name="Walston R.F."/>
            <person name="Allen J.L."/>
        </authorList>
    </citation>
    <scope>NUCLEOTIDE SEQUENCE [LARGE SCALE GENOMIC DNA]</scope>
    <source>
        <strain evidence="6">WasteWater1</strain>
    </source>
</reference>